<evidence type="ECO:0000313" key="4">
    <source>
        <dbReference type="Proteomes" id="UP001642406"/>
    </source>
</evidence>
<dbReference type="Pfam" id="PF16015">
    <property type="entry name" value="Promethin"/>
    <property type="match status" value="1"/>
</dbReference>
<organism evidence="3 4">
    <name type="scientific">Sporothrix bragantina</name>
    <dbReference type="NCBI Taxonomy" id="671064"/>
    <lineage>
        <taxon>Eukaryota</taxon>
        <taxon>Fungi</taxon>
        <taxon>Dikarya</taxon>
        <taxon>Ascomycota</taxon>
        <taxon>Pezizomycotina</taxon>
        <taxon>Sordariomycetes</taxon>
        <taxon>Sordariomycetidae</taxon>
        <taxon>Ophiostomatales</taxon>
        <taxon>Ophiostomataceae</taxon>
        <taxon>Sporothrix</taxon>
    </lineage>
</organism>
<dbReference type="EMBL" id="CAWUHC010000016">
    <property type="protein sequence ID" value="CAK7215927.1"/>
    <property type="molecule type" value="Genomic_DNA"/>
</dbReference>
<evidence type="ECO:0000313" key="3">
    <source>
        <dbReference type="EMBL" id="CAK7215927.1"/>
    </source>
</evidence>
<sequence length="221" mass="23822">MDIARNLVYGLVQRGHGAVIRVLGRDRTAQIRRWFTTTYRDQPLIFGLVVTWLAFCAVPLAVFVGYATAWAVVAFSVFWAIFLFWSGLGLLFLVPALFIATGLSLAVFAWAAAMYFVGVRVLAAAGYEGPFLFSSSNSSEDKATTTSSTSNNDGSNGVYSGTNGYNFNKNNNNNNTTKPSDKPPSYALLPASVAKSLDLKPRADFGTPPLTSPGEVPISTK</sequence>
<evidence type="ECO:0000256" key="1">
    <source>
        <dbReference type="SAM" id="MobiDB-lite"/>
    </source>
</evidence>
<feature type="region of interest" description="Disordered" evidence="1">
    <location>
        <begin position="135"/>
        <end position="187"/>
    </location>
</feature>
<gene>
    <name evidence="3" type="ORF">SBRCBS47491_002655</name>
</gene>
<protein>
    <submittedName>
        <fullName evidence="3">Uncharacterized protein</fullName>
    </submittedName>
</protein>
<accession>A0ABP0B8X0</accession>
<name>A0ABP0B8X0_9PEZI</name>
<comment type="caution">
    <text evidence="3">The sequence shown here is derived from an EMBL/GenBank/DDBJ whole genome shotgun (WGS) entry which is preliminary data.</text>
</comment>
<feature type="transmembrane region" description="Helical" evidence="2">
    <location>
        <begin position="44"/>
        <end position="66"/>
    </location>
</feature>
<evidence type="ECO:0000256" key="2">
    <source>
        <dbReference type="SAM" id="Phobius"/>
    </source>
</evidence>
<feature type="region of interest" description="Disordered" evidence="1">
    <location>
        <begin position="199"/>
        <end position="221"/>
    </location>
</feature>
<keyword evidence="2" id="KW-1133">Transmembrane helix</keyword>
<feature type="transmembrane region" description="Helical" evidence="2">
    <location>
        <begin position="105"/>
        <end position="127"/>
    </location>
</feature>
<keyword evidence="4" id="KW-1185">Reference proteome</keyword>
<dbReference type="Proteomes" id="UP001642406">
    <property type="component" value="Unassembled WGS sequence"/>
</dbReference>
<feature type="compositionally biased region" description="Low complexity" evidence="1">
    <location>
        <begin position="144"/>
        <end position="175"/>
    </location>
</feature>
<keyword evidence="2" id="KW-0812">Transmembrane</keyword>
<reference evidence="3 4" key="1">
    <citation type="submission" date="2024-01" db="EMBL/GenBank/DDBJ databases">
        <authorList>
            <person name="Allen C."/>
            <person name="Tagirdzhanova G."/>
        </authorList>
    </citation>
    <scope>NUCLEOTIDE SEQUENCE [LARGE SCALE GENOMIC DNA]</scope>
</reference>
<feature type="transmembrane region" description="Helical" evidence="2">
    <location>
        <begin position="72"/>
        <end position="98"/>
    </location>
</feature>
<keyword evidence="2" id="KW-0472">Membrane</keyword>
<proteinExistence type="predicted"/>